<proteinExistence type="predicted"/>
<keyword evidence="1" id="KW-0808">Transferase</keyword>
<evidence type="ECO:0000259" key="3">
    <source>
        <dbReference type="Pfam" id="PF00294"/>
    </source>
</evidence>
<dbReference type="GO" id="GO:0016773">
    <property type="term" value="F:phosphotransferase activity, alcohol group as acceptor"/>
    <property type="evidence" value="ECO:0007669"/>
    <property type="project" value="InterPro"/>
</dbReference>
<dbReference type="GO" id="GO:0033785">
    <property type="term" value="F:heptose 7-phosphate kinase activity"/>
    <property type="evidence" value="ECO:0007669"/>
    <property type="project" value="TreeGrafter"/>
</dbReference>
<dbReference type="EMBL" id="UINC01027198">
    <property type="protein sequence ID" value="SVB06043.1"/>
    <property type="molecule type" value="Genomic_DNA"/>
</dbReference>
<dbReference type="InterPro" id="IPR011913">
    <property type="entry name" value="RfaE_dom_I"/>
</dbReference>
<evidence type="ECO:0000256" key="1">
    <source>
        <dbReference type="ARBA" id="ARBA00022679"/>
    </source>
</evidence>
<accession>A0A382AYG3</accession>
<dbReference type="SUPFAM" id="SSF53613">
    <property type="entry name" value="Ribokinase-like"/>
    <property type="match status" value="1"/>
</dbReference>
<dbReference type="PROSITE" id="PS00583">
    <property type="entry name" value="PFKB_KINASES_1"/>
    <property type="match status" value="1"/>
</dbReference>
<dbReference type="Gene3D" id="3.40.1190.20">
    <property type="match status" value="1"/>
</dbReference>
<dbReference type="AlphaFoldDB" id="A0A382AYG3"/>
<evidence type="ECO:0000313" key="4">
    <source>
        <dbReference type="EMBL" id="SVB06043.1"/>
    </source>
</evidence>
<dbReference type="CDD" id="cd01172">
    <property type="entry name" value="RfaE_like"/>
    <property type="match status" value="1"/>
</dbReference>
<dbReference type="InterPro" id="IPR029056">
    <property type="entry name" value="Ribokinase-like"/>
</dbReference>
<organism evidence="4">
    <name type="scientific">marine metagenome</name>
    <dbReference type="NCBI Taxonomy" id="408172"/>
    <lineage>
        <taxon>unclassified sequences</taxon>
        <taxon>metagenomes</taxon>
        <taxon>ecological metagenomes</taxon>
    </lineage>
</organism>
<dbReference type="Pfam" id="PF00294">
    <property type="entry name" value="PfkB"/>
    <property type="match status" value="1"/>
</dbReference>
<reference evidence="4" key="1">
    <citation type="submission" date="2018-05" db="EMBL/GenBank/DDBJ databases">
        <authorList>
            <person name="Lanie J.A."/>
            <person name="Ng W.-L."/>
            <person name="Kazmierczak K.M."/>
            <person name="Andrzejewski T.M."/>
            <person name="Davidsen T.M."/>
            <person name="Wayne K.J."/>
            <person name="Tettelin H."/>
            <person name="Glass J.I."/>
            <person name="Rusch D."/>
            <person name="Podicherti R."/>
            <person name="Tsui H.-C.T."/>
            <person name="Winkler M.E."/>
        </authorList>
    </citation>
    <scope>NUCLEOTIDE SEQUENCE</scope>
</reference>
<dbReference type="InterPro" id="IPR011611">
    <property type="entry name" value="PfkB_dom"/>
</dbReference>
<dbReference type="PANTHER" id="PTHR46969">
    <property type="entry name" value="BIFUNCTIONAL PROTEIN HLDE"/>
    <property type="match status" value="1"/>
</dbReference>
<dbReference type="GO" id="GO:0033786">
    <property type="term" value="F:heptose-1-phosphate adenylyltransferase activity"/>
    <property type="evidence" value="ECO:0007669"/>
    <property type="project" value="TreeGrafter"/>
</dbReference>
<dbReference type="InterPro" id="IPR002173">
    <property type="entry name" value="Carboh/pur_kinase_PfkB_CS"/>
</dbReference>
<name>A0A382AYG3_9ZZZZ</name>
<keyword evidence="2" id="KW-0418">Kinase</keyword>
<protein>
    <recommendedName>
        <fullName evidence="3">Carbohydrate kinase PfkB domain-containing protein</fullName>
    </recommendedName>
</protein>
<evidence type="ECO:0000256" key="2">
    <source>
        <dbReference type="ARBA" id="ARBA00022777"/>
    </source>
</evidence>
<sequence length="326" mass="36131">MKFNFEKLSKSYRKKKLLVVGDVILDAYVWGIVDRMSPEAPVPIVQSGEHGQQPGGAANVALNLTNLGAKVSLVGLVGDDDEGVSLTNALSNDSNISTHLLVDQGRPTTIKTRVIADGHHVVRIDREQLDPIRTEIVDQLKEILRPLVQRSDGIILQDYNKGLFTKEIIYWTIAKGKEYTVPVYVDPKHKNFSCYKNVRMIKPNLSEFRSYVGKDMELPKSGFKLKNELKTDILLVTKGAKGISIFHDHKYESIETKARAVHDVSGAGDTVLGTFALNDVCGLSPKDSTILANLAAGRVCEEVGIFPINQDAFKEILYHHYSSSDK</sequence>
<dbReference type="GO" id="GO:0005829">
    <property type="term" value="C:cytosol"/>
    <property type="evidence" value="ECO:0007669"/>
    <property type="project" value="TreeGrafter"/>
</dbReference>
<gene>
    <name evidence="4" type="ORF">METZ01_LOCUS158897</name>
</gene>
<feature type="domain" description="Carbohydrate kinase PfkB" evidence="3">
    <location>
        <begin position="15"/>
        <end position="304"/>
    </location>
</feature>
<dbReference type="PANTHER" id="PTHR46969:SF1">
    <property type="entry name" value="BIFUNCTIONAL PROTEIN HLDE"/>
    <property type="match status" value="1"/>
</dbReference>